<feature type="domain" description="Beta-lactamase-related" evidence="1">
    <location>
        <begin position="37"/>
        <end position="210"/>
    </location>
</feature>
<evidence type="ECO:0000259" key="1">
    <source>
        <dbReference type="Pfam" id="PF00144"/>
    </source>
</evidence>
<keyword evidence="2" id="KW-1185">Reference proteome</keyword>
<dbReference type="GeneID" id="102809452"/>
<dbReference type="PANTHER" id="PTHR43319:SF3">
    <property type="entry name" value="BETA-LACTAMASE-RELATED DOMAIN-CONTAINING PROTEIN"/>
    <property type="match status" value="1"/>
</dbReference>
<reference evidence="3" key="1">
    <citation type="submission" date="2025-08" db="UniProtKB">
        <authorList>
            <consortium name="RefSeq"/>
        </authorList>
    </citation>
    <scope>IDENTIFICATION</scope>
    <source>
        <tissue evidence="3">Testes</tissue>
    </source>
</reference>
<name>A0ABM0MIT0_SACKO</name>
<dbReference type="RefSeq" id="XP_006819921.1">
    <property type="nucleotide sequence ID" value="XM_006819858.1"/>
</dbReference>
<dbReference type="InterPro" id="IPR012338">
    <property type="entry name" value="Beta-lactam/transpept-like"/>
</dbReference>
<sequence>MIALRQRLLDYHVTLAQTTFYVQTLFNFSEIHRDGLDAGSAFAVYYKNKKVVDLWGGYTNTKTEQPWKETTISMSFSVTNVMVALCMAVAVDRGYADYNHPVAHYWPEFSQQGKGNITIKHVLNHVAGVPMTSERMTLAKATNQEILVNMLETTKPMWPAGESHGFHVLTMGWIIDQIIRRVDPLHRSLGQFFDDVIAKPFDIDFYIGLPGHLHQHVADLQSTNNVELFSLHPLLQSIWSRTWKSLRYEDMASQVFIKGGDIMWTEFDEEDIYQFKTLTF</sequence>
<evidence type="ECO:0000313" key="3">
    <source>
        <dbReference type="RefSeq" id="XP_006819921.1"/>
    </source>
</evidence>
<gene>
    <name evidence="3" type="primary">LOC102809452</name>
</gene>
<accession>A0ABM0MIT0</accession>
<proteinExistence type="predicted"/>
<dbReference type="SUPFAM" id="SSF56601">
    <property type="entry name" value="beta-lactamase/transpeptidase-like"/>
    <property type="match status" value="1"/>
</dbReference>
<protein>
    <submittedName>
        <fullName evidence="3">Beta-lactamase domain-containing protein 2-like</fullName>
    </submittedName>
</protein>
<dbReference type="Proteomes" id="UP000694865">
    <property type="component" value="Unplaced"/>
</dbReference>
<dbReference type="Pfam" id="PF00144">
    <property type="entry name" value="Beta-lactamase"/>
    <property type="match status" value="1"/>
</dbReference>
<dbReference type="Gene3D" id="3.40.710.10">
    <property type="entry name" value="DD-peptidase/beta-lactamase superfamily"/>
    <property type="match status" value="1"/>
</dbReference>
<organism evidence="2 3">
    <name type="scientific">Saccoglossus kowalevskii</name>
    <name type="common">Acorn worm</name>
    <dbReference type="NCBI Taxonomy" id="10224"/>
    <lineage>
        <taxon>Eukaryota</taxon>
        <taxon>Metazoa</taxon>
        <taxon>Hemichordata</taxon>
        <taxon>Enteropneusta</taxon>
        <taxon>Harrimaniidae</taxon>
        <taxon>Saccoglossus</taxon>
    </lineage>
</organism>
<evidence type="ECO:0000313" key="2">
    <source>
        <dbReference type="Proteomes" id="UP000694865"/>
    </source>
</evidence>
<dbReference type="InterPro" id="IPR001466">
    <property type="entry name" value="Beta-lactam-related"/>
</dbReference>
<dbReference type="InterPro" id="IPR052907">
    <property type="entry name" value="Beta-lactamase/esterase"/>
</dbReference>
<dbReference type="PANTHER" id="PTHR43319">
    <property type="entry name" value="BETA-LACTAMASE-RELATED"/>
    <property type="match status" value="1"/>
</dbReference>